<proteinExistence type="inferred from homology"/>
<dbReference type="GO" id="GO:0016846">
    <property type="term" value="F:carbon-sulfur lyase activity"/>
    <property type="evidence" value="ECO:0007669"/>
    <property type="project" value="InterPro"/>
</dbReference>
<keyword evidence="7" id="KW-1185">Reference proteome</keyword>
<name>A0A285ULW2_9HYPH</name>
<dbReference type="Gene3D" id="3.90.1590.10">
    <property type="entry name" value="glutathione-dependent formaldehyde- activating enzyme (gfa)"/>
    <property type="match status" value="1"/>
</dbReference>
<feature type="domain" description="CENP-V/GFA" evidence="5">
    <location>
        <begin position="4"/>
        <end position="110"/>
    </location>
</feature>
<organism evidence="6 7">
    <name type="scientific">Rhizobium subbaraonis</name>
    <dbReference type="NCBI Taxonomy" id="908946"/>
    <lineage>
        <taxon>Bacteria</taxon>
        <taxon>Pseudomonadati</taxon>
        <taxon>Pseudomonadota</taxon>
        <taxon>Alphaproteobacteria</taxon>
        <taxon>Hyphomicrobiales</taxon>
        <taxon>Rhizobiaceae</taxon>
        <taxon>Rhizobium/Agrobacterium group</taxon>
        <taxon>Rhizobium</taxon>
    </lineage>
</organism>
<sequence>MNGLSGRCLCRSVRFSVKGPIIRTGHCHCKSCRRATSSPVTSFFCVAKADVAFEGEALRHYASSPGVSRGFCGNCGSPLSYETAERPAEIDLYVASLDNATSVSVTQHWYWNERVAWFSCDDDLPKHEN</sequence>
<evidence type="ECO:0000256" key="4">
    <source>
        <dbReference type="ARBA" id="ARBA00023239"/>
    </source>
</evidence>
<dbReference type="PANTHER" id="PTHR33337">
    <property type="entry name" value="GFA DOMAIN-CONTAINING PROTEIN"/>
    <property type="match status" value="1"/>
</dbReference>
<dbReference type="GO" id="GO:0046872">
    <property type="term" value="F:metal ion binding"/>
    <property type="evidence" value="ECO:0007669"/>
    <property type="project" value="UniProtKB-KW"/>
</dbReference>
<dbReference type="InterPro" id="IPR006913">
    <property type="entry name" value="CENP-V/GFA"/>
</dbReference>
<dbReference type="InterPro" id="IPR011057">
    <property type="entry name" value="Mss4-like_sf"/>
</dbReference>
<gene>
    <name evidence="6" type="ORF">SAMN05892877_110184</name>
</gene>
<dbReference type="RefSeq" id="WP_097141034.1">
    <property type="nucleotide sequence ID" value="NZ_OBQD01000010.1"/>
</dbReference>
<dbReference type="AlphaFoldDB" id="A0A285ULW2"/>
<evidence type="ECO:0000313" key="6">
    <source>
        <dbReference type="EMBL" id="SOC42860.1"/>
    </source>
</evidence>
<evidence type="ECO:0000256" key="2">
    <source>
        <dbReference type="ARBA" id="ARBA00022723"/>
    </source>
</evidence>
<comment type="similarity">
    <text evidence="1">Belongs to the Gfa family.</text>
</comment>
<evidence type="ECO:0000259" key="5">
    <source>
        <dbReference type="PROSITE" id="PS51891"/>
    </source>
</evidence>
<evidence type="ECO:0000256" key="1">
    <source>
        <dbReference type="ARBA" id="ARBA00005495"/>
    </source>
</evidence>
<dbReference type="Proteomes" id="UP000219167">
    <property type="component" value="Unassembled WGS sequence"/>
</dbReference>
<keyword evidence="4" id="KW-0456">Lyase</keyword>
<evidence type="ECO:0000256" key="3">
    <source>
        <dbReference type="ARBA" id="ARBA00022833"/>
    </source>
</evidence>
<dbReference type="EMBL" id="OBQD01000010">
    <property type="protein sequence ID" value="SOC42860.1"/>
    <property type="molecule type" value="Genomic_DNA"/>
</dbReference>
<dbReference type="OrthoDB" id="9807246at2"/>
<keyword evidence="3" id="KW-0862">Zinc</keyword>
<dbReference type="Pfam" id="PF04828">
    <property type="entry name" value="GFA"/>
    <property type="match status" value="1"/>
</dbReference>
<dbReference type="PROSITE" id="PS51891">
    <property type="entry name" value="CENP_V_GFA"/>
    <property type="match status" value="1"/>
</dbReference>
<dbReference type="PANTHER" id="PTHR33337:SF40">
    <property type="entry name" value="CENP-V_GFA DOMAIN-CONTAINING PROTEIN-RELATED"/>
    <property type="match status" value="1"/>
</dbReference>
<protein>
    <recommendedName>
        <fullName evidence="5">CENP-V/GFA domain-containing protein</fullName>
    </recommendedName>
</protein>
<accession>A0A285ULW2</accession>
<keyword evidence="2" id="KW-0479">Metal-binding</keyword>
<dbReference type="SUPFAM" id="SSF51316">
    <property type="entry name" value="Mss4-like"/>
    <property type="match status" value="1"/>
</dbReference>
<reference evidence="6 7" key="1">
    <citation type="submission" date="2017-08" db="EMBL/GenBank/DDBJ databases">
        <authorList>
            <person name="de Groot N.N."/>
        </authorList>
    </citation>
    <scope>NUCLEOTIDE SEQUENCE [LARGE SCALE GENOMIC DNA]</scope>
    <source>
        <strain evidence="6 7">JC85</strain>
    </source>
</reference>
<evidence type="ECO:0000313" key="7">
    <source>
        <dbReference type="Proteomes" id="UP000219167"/>
    </source>
</evidence>